<accession>A0A016VEF2</accession>
<sequence length="68" mass="7517">MHVGYLPALLLISAVNSGSLRVSEMADFKNGIRHCLLYDFKKGKTAAESLRDLCNAFGQDVISDRQCQ</sequence>
<dbReference type="Proteomes" id="UP000024635">
    <property type="component" value="Unassembled WGS sequence"/>
</dbReference>
<organism evidence="3 4">
    <name type="scientific">Ancylostoma ceylanicum</name>
    <dbReference type="NCBI Taxonomy" id="53326"/>
    <lineage>
        <taxon>Eukaryota</taxon>
        <taxon>Metazoa</taxon>
        <taxon>Ecdysozoa</taxon>
        <taxon>Nematoda</taxon>
        <taxon>Chromadorea</taxon>
        <taxon>Rhabditida</taxon>
        <taxon>Rhabditina</taxon>
        <taxon>Rhabditomorpha</taxon>
        <taxon>Strongyloidea</taxon>
        <taxon>Ancylostomatidae</taxon>
        <taxon>Ancylostomatinae</taxon>
        <taxon>Ancylostoma</taxon>
    </lineage>
</organism>
<gene>
    <name evidence="3" type="primary">Acey_s0012.g1694</name>
    <name evidence="3" type="ORF">Y032_0012g1694</name>
</gene>
<protein>
    <recommendedName>
        <fullName evidence="2">Mos1 transposase HTH domain-containing protein</fullName>
    </recommendedName>
</protein>
<name>A0A016VEF2_9BILA</name>
<feature type="domain" description="Mos1 transposase HTH" evidence="2">
    <location>
        <begin position="29"/>
        <end position="68"/>
    </location>
</feature>
<dbReference type="AlphaFoldDB" id="A0A016VEF2"/>
<evidence type="ECO:0000313" key="4">
    <source>
        <dbReference type="Proteomes" id="UP000024635"/>
    </source>
</evidence>
<evidence type="ECO:0000256" key="1">
    <source>
        <dbReference type="SAM" id="SignalP"/>
    </source>
</evidence>
<dbReference type="OrthoDB" id="7615348at2759"/>
<dbReference type="Gene3D" id="1.10.10.1450">
    <property type="match status" value="1"/>
</dbReference>
<dbReference type="InterPro" id="IPR041426">
    <property type="entry name" value="Mos1_HTH"/>
</dbReference>
<feature type="chain" id="PRO_5001493417" description="Mos1 transposase HTH domain-containing protein" evidence="1">
    <location>
        <begin position="18"/>
        <end position="68"/>
    </location>
</feature>
<proteinExistence type="predicted"/>
<keyword evidence="4" id="KW-1185">Reference proteome</keyword>
<evidence type="ECO:0000313" key="3">
    <source>
        <dbReference type="EMBL" id="EYC25088.1"/>
    </source>
</evidence>
<dbReference type="EMBL" id="JARK01001348">
    <property type="protein sequence ID" value="EYC25088.1"/>
    <property type="molecule type" value="Genomic_DNA"/>
</dbReference>
<evidence type="ECO:0000259" key="2">
    <source>
        <dbReference type="Pfam" id="PF17906"/>
    </source>
</evidence>
<feature type="signal peptide" evidence="1">
    <location>
        <begin position="1"/>
        <end position="17"/>
    </location>
</feature>
<reference evidence="4" key="1">
    <citation type="journal article" date="2015" name="Nat. Genet.">
        <title>The genome and transcriptome of the zoonotic hookworm Ancylostoma ceylanicum identify infection-specific gene families.</title>
        <authorList>
            <person name="Schwarz E.M."/>
            <person name="Hu Y."/>
            <person name="Antoshechkin I."/>
            <person name="Miller M.M."/>
            <person name="Sternberg P.W."/>
            <person name="Aroian R.V."/>
        </authorList>
    </citation>
    <scope>NUCLEOTIDE SEQUENCE</scope>
    <source>
        <strain evidence="4">HY135</strain>
    </source>
</reference>
<keyword evidence="1" id="KW-0732">Signal</keyword>
<dbReference type="Pfam" id="PF17906">
    <property type="entry name" value="HTH_48"/>
    <property type="match status" value="1"/>
</dbReference>
<comment type="caution">
    <text evidence="3">The sequence shown here is derived from an EMBL/GenBank/DDBJ whole genome shotgun (WGS) entry which is preliminary data.</text>
</comment>